<evidence type="ECO:0000256" key="11">
    <source>
        <dbReference type="SAM" id="MobiDB-lite"/>
    </source>
</evidence>
<evidence type="ECO:0000256" key="9">
    <source>
        <dbReference type="ARBA" id="ARBA00023136"/>
    </source>
</evidence>
<dbReference type="GO" id="GO:0071978">
    <property type="term" value="P:bacterial-type flagellum-dependent swarming motility"/>
    <property type="evidence" value="ECO:0007669"/>
    <property type="project" value="TreeGrafter"/>
</dbReference>
<evidence type="ECO:0000256" key="3">
    <source>
        <dbReference type="ARBA" id="ARBA00008281"/>
    </source>
</evidence>
<evidence type="ECO:0000256" key="1">
    <source>
        <dbReference type="ARBA" id="ARBA00002254"/>
    </source>
</evidence>
<evidence type="ECO:0000256" key="5">
    <source>
        <dbReference type="ARBA" id="ARBA00022500"/>
    </source>
</evidence>
<dbReference type="GO" id="GO:0005886">
    <property type="term" value="C:plasma membrane"/>
    <property type="evidence" value="ECO:0007669"/>
    <property type="project" value="UniProtKB-SubCell"/>
</dbReference>
<evidence type="ECO:0000256" key="6">
    <source>
        <dbReference type="ARBA" id="ARBA00022692"/>
    </source>
</evidence>
<dbReference type="GO" id="GO:0009425">
    <property type="term" value="C:bacterial-type flagellum basal body"/>
    <property type="evidence" value="ECO:0007669"/>
    <property type="project" value="InterPro"/>
</dbReference>
<comment type="subcellular location">
    <subcellularLocation>
        <location evidence="2">Cell membrane</location>
        <topology evidence="2">Single-pass membrane protein</topology>
    </subcellularLocation>
</comment>
<sequence>MSSKSETPEASAPAEAGAAKKGGGSSMLPAIMAIVAAPAITWAVCQFVLIPQLKKELGSAAAGEPAHVAETAAEGGHGKEASGHGKAAKGGEAASAASGYTFENIVVNLSGTMGTRYLKTTFLVTGSDGAIKSIFDEKRPALLDVTLNVLSSLSLADLEEAGSKNLIREKLIQSYNQALGRKVAEQIFFSDFVVQ</sequence>
<dbReference type="PANTHER" id="PTHR35091">
    <property type="entry name" value="FLAGELLAR PROTEIN FLIL"/>
    <property type="match status" value="1"/>
</dbReference>
<keyword evidence="4 10" id="KW-1003">Cell membrane</keyword>
<keyword evidence="12" id="KW-0282">Flagellum</keyword>
<accession>A0A556QPT3</accession>
<comment type="similarity">
    <text evidence="3 10">Belongs to the FliL family.</text>
</comment>
<dbReference type="GO" id="GO:0006935">
    <property type="term" value="P:chemotaxis"/>
    <property type="evidence" value="ECO:0007669"/>
    <property type="project" value="UniProtKB-KW"/>
</dbReference>
<organism evidence="12 13">
    <name type="scientific">Rariglobus hedericola</name>
    <dbReference type="NCBI Taxonomy" id="2597822"/>
    <lineage>
        <taxon>Bacteria</taxon>
        <taxon>Pseudomonadati</taxon>
        <taxon>Verrucomicrobiota</taxon>
        <taxon>Opitutia</taxon>
        <taxon>Opitutales</taxon>
        <taxon>Opitutaceae</taxon>
        <taxon>Rariglobus</taxon>
    </lineage>
</organism>
<evidence type="ECO:0000313" key="12">
    <source>
        <dbReference type="EMBL" id="TSJ78650.1"/>
    </source>
</evidence>
<dbReference type="InterPro" id="IPR005503">
    <property type="entry name" value="FliL"/>
</dbReference>
<evidence type="ECO:0000313" key="13">
    <source>
        <dbReference type="Proteomes" id="UP000315648"/>
    </source>
</evidence>
<proteinExistence type="inferred from homology"/>
<protein>
    <recommendedName>
        <fullName evidence="10">Flagellar protein FliL</fullName>
    </recommendedName>
</protein>
<dbReference type="EMBL" id="VMBG01000001">
    <property type="protein sequence ID" value="TSJ78650.1"/>
    <property type="molecule type" value="Genomic_DNA"/>
</dbReference>
<keyword evidence="8 10" id="KW-1133">Transmembrane helix</keyword>
<feature type="transmembrane region" description="Helical" evidence="10">
    <location>
        <begin position="30"/>
        <end position="50"/>
    </location>
</feature>
<evidence type="ECO:0000256" key="8">
    <source>
        <dbReference type="ARBA" id="ARBA00022989"/>
    </source>
</evidence>
<evidence type="ECO:0000256" key="7">
    <source>
        <dbReference type="ARBA" id="ARBA00022779"/>
    </source>
</evidence>
<dbReference type="Pfam" id="PF03748">
    <property type="entry name" value="FliL"/>
    <property type="match status" value="1"/>
</dbReference>
<comment type="caution">
    <text evidence="12">The sequence shown here is derived from an EMBL/GenBank/DDBJ whole genome shotgun (WGS) entry which is preliminary data.</text>
</comment>
<evidence type="ECO:0000256" key="4">
    <source>
        <dbReference type="ARBA" id="ARBA00022475"/>
    </source>
</evidence>
<keyword evidence="12" id="KW-0966">Cell projection</keyword>
<keyword evidence="6 10" id="KW-0812">Transmembrane</keyword>
<dbReference type="PANTHER" id="PTHR35091:SF2">
    <property type="entry name" value="FLAGELLAR PROTEIN FLIL"/>
    <property type="match status" value="1"/>
</dbReference>
<dbReference type="RefSeq" id="WP_144228991.1">
    <property type="nucleotide sequence ID" value="NZ_CBCRVV010000002.1"/>
</dbReference>
<keyword evidence="9 10" id="KW-0472">Membrane</keyword>
<feature type="compositionally biased region" description="Low complexity" evidence="11">
    <location>
        <begin position="1"/>
        <end position="19"/>
    </location>
</feature>
<keyword evidence="13" id="KW-1185">Reference proteome</keyword>
<reference evidence="12 13" key="1">
    <citation type="submission" date="2019-07" db="EMBL/GenBank/DDBJ databases">
        <title>Description of 53C-WASEF.</title>
        <authorList>
            <person name="Pitt A."/>
            <person name="Hahn M.W."/>
        </authorList>
    </citation>
    <scope>NUCLEOTIDE SEQUENCE [LARGE SCALE GENOMIC DNA]</scope>
    <source>
        <strain evidence="12 13">53C-WASEF</strain>
    </source>
</reference>
<dbReference type="AlphaFoldDB" id="A0A556QPT3"/>
<comment type="function">
    <text evidence="1 10">Controls the rotational direction of flagella during chemotaxis.</text>
</comment>
<keyword evidence="7 10" id="KW-0283">Flagellar rotation</keyword>
<keyword evidence="12" id="KW-0969">Cilium</keyword>
<evidence type="ECO:0000256" key="2">
    <source>
        <dbReference type="ARBA" id="ARBA00004162"/>
    </source>
</evidence>
<keyword evidence="5 10" id="KW-0145">Chemotaxis</keyword>
<feature type="region of interest" description="Disordered" evidence="11">
    <location>
        <begin position="1"/>
        <end position="23"/>
    </location>
</feature>
<dbReference type="OrthoDB" id="196557at2"/>
<name>A0A556QPT3_9BACT</name>
<evidence type="ECO:0000256" key="10">
    <source>
        <dbReference type="RuleBase" id="RU364125"/>
    </source>
</evidence>
<dbReference type="Proteomes" id="UP000315648">
    <property type="component" value="Unassembled WGS sequence"/>
</dbReference>
<gene>
    <name evidence="12" type="ORF">FPL22_04920</name>
</gene>